<evidence type="ECO:0000313" key="5">
    <source>
        <dbReference type="Proteomes" id="UP000275069"/>
    </source>
</evidence>
<protein>
    <submittedName>
        <fullName evidence="4">DMT family transporter</fullName>
    </submittedName>
</protein>
<organism evidence="4 5">
    <name type="scientific">Gryllotalpicola protaetiae</name>
    <dbReference type="NCBI Taxonomy" id="2419771"/>
    <lineage>
        <taxon>Bacteria</taxon>
        <taxon>Bacillati</taxon>
        <taxon>Actinomycetota</taxon>
        <taxon>Actinomycetes</taxon>
        <taxon>Micrococcales</taxon>
        <taxon>Microbacteriaceae</taxon>
        <taxon>Gryllotalpicola</taxon>
    </lineage>
</organism>
<dbReference type="GO" id="GO:0016020">
    <property type="term" value="C:membrane"/>
    <property type="evidence" value="ECO:0007669"/>
    <property type="project" value="InterPro"/>
</dbReference>
<dbReference type="InterPro" id="IPR037185">
    <property type="entry name" value="EmrE-like"/>
</dbReference>
<dbReference type="Proteomes" id="UP000275069">
    <property type="component" value="Chromosome"/>
</dbReference>
<feature type="transmembrane region" description="Helical" evidence="2">
    <location>
        <begin position="88"/>
        <end position="110"/>
    </location>
</feature>
<feature type="transmembrane region" description="Helical" evidence="2">
    <location>
        <begin position="176"/>
        <end position="198"/>
    </location>
</feature>
<feature type="transmembrane region" description="Helical" evidence="2">
    <location>
        <begin position="251"/>
        <end position="273"/>
    </location>
</feature>
<keyword evidence="2" id="KW-0812">Transmembrane</keyword>
<feature type="domain" description="EamA" evidence="3">
    <location>
        <begin position="148"/>
        <end position="295"/>
    </location>
</feature>
<keyword evidence="2" id="KW-1133">Transmembrane helix</keyword>
<feature type="transmembrane region" description="Helical" evidence="2">
    <location>
        <begin position="224"/>
        <end position="244"/>
    </location>
</feature>
<dbReference type="Gene3D" id="1.10.3730.20">
    <property type="match status" value="1"/>
</dbReference>
<dbReference type="RefSeq" id="WP_120789522.1">
    <property type="nucleotide sequence ID" value="NZ_CP032624.1"/>
</dbReference>
<dbReference type="Pfam" id="PF00892">
    <property type="entry name" value="EamA"/>
    <property type="match status" value="1"/>
</dbReference>
<dbReference type="InterPro" id="IPR000620">
    <property type="entry name" value="EamA_dom"/>
</dbReference>
<evidence type="ECO:0000256" key="2">
    <source>
        <dbReference type="SAM" id="Phobius"/>
    </source>
</evidence>
<feature type="transmembrane region" description="Helical" evidence="2">
    <location>
        <begin position="279"/>
        <end position="297"/>
    </location>
</feature>
<dbReference type="AlphaFoldDB" id="A0A387BNH1"/>
<feature type="transmembrane region" description="Helical" evidence="2">
    <location>
        <begin position="144"/>
        <end position="164"/>
    </location>
</feature>
<sequence length="298" mass="29759">MIATIVIALASSVAYGFGDFYGGVSSARLRVAPTTLVGYGMAMVTGAVALLFAGGHWSPGAVLWGGLAGLAALAGALSFYAAMVAGPISLATPVVGTVESAVPVIVAVVIGQRMSGLTWLAIVLAVAGGALVSLRFGAGERTNLRAGLFAVAGGVMFGCSILALNRAPHDAGLIPAVFEGAVGFVVMAVLLSAARLFAPLGRGLRFFDAGADASVLVARRGLSLVLPALVSGVLLGIGNTLLVVALRGGELAVVTVLTDLYPVTTVLLAWLIARERLSPVQLLGVALAVGASALFAVA</sequence>
<comment type="similarity">
    <text evidence="1">Belongs to the EamA transporter family.</text>
</comment>
<accession>A0A387BNH1</accession>
<dbReference type="OrthoDB" id="5123688at2"/>
<keyword evidence="5" id="KW-1185">Reference proteome</keyword>
<evidence type="ECO:0000256" key="1">
    <source>
        <dbReference type="ARBA" id="ARBA00007362"/>
    </source>
</evidence>
<gene>
    <name evidence="4" type="ORF">D7I44_10900</name>
</gene>
<name>A0A387BNH1_9MICO</name>
<reference evidence="4 5" key="1">
    <citation type="submission" date="2018-09" db="EMBL/GenBank/DDBJ databases">
        <title>Genome sequencing of strain 2DFW10M-5.</title>
        <authorList>
            <person name="Heo J."/>
            <person name="Kim S.-J."/>
            <person name="Kwon S.-W."/>
        </authorList>
    </citation>
    <scope>NUCLEOTIDE SEQUENCE [LARGE SCALE GENOMIC DNA]</scope>
    <source>
        <strain evidence="4 5">2DFW10M-5</strain>
    </source>
</reference>
<keyword evidence="2" id="KW-0472">Membrane</keyword>
<feature type="transmembrane region" description="Helical" evidence="2">
    <location>
        <begin position="32"/>
        <end position="54"/>
    </location>
</feature>
<evidence type="ECO:0000259" key="3">
    <source>
        <dbReference type="Pfam" id="PF00892"/>
    </source>
</evidence>
<evidence type="ECO:0000313" key="4">
    <source>
        <dbReference type="EMBL" id="AYG03992.1"/>
    </source>
</evidence>
<dbReference type="KEGG" id="gry:D7I44_10900"/>
<feature type="transmembrane region" description="Helical" evidence="2">
    <location>
        <begin position="61"/>
        <end position="82"/>
    </location>
</feature>
<proteinExistence type="inferred from homology"/>
<dbReference type="SUPFAM" id="SSF103481">
    <property type="entry name" value="Multidrug resistance efflux transporter EmrE"/>
    <property type="match status" value="1"/>
</dbReference>
<feature type="transmembrane region" description="Helical" evidence="2">
    <location>
        <begin position="117"/>
        <end position="138"/>
    </location>
</feature>
<dbReference type="EMBL" id="CP032624">
    <property type="protein sequence ID" value="AYG03992.1"/>
    <property type="molecule type" value="Genomic_DNA"/>
</dbReference>